<dbReference type="InterPro" id="IPR013783">
    <property type="entry name" value="Ig-like_fold"/>
</dbReference>
<dbReference type="InterPro" id="IPR034641">
    <property type="entry name" value="RGL11"/>
</dbReference>
<feature type="domain" description="Rhamnogalacturonan lyase family 11 C-terminal" evidence="4">
    <location>
        <begin position="144"/>
        <end position="490"/>
    </location>
</feature>
<dbReference type="InterPro" id="IPR049366">
    <property type="entry name" value="RGL11_C"/>
</dbReference>
<dbReference type="PANTHER" id="PTHR43118">
    <property type="entry name" value="RHAMNOGALACTURONAN LYASE (EUROFUNG)"/>
    <property type="match status" value="1"/>
</dbReference>
<feature type="domain" description="Rhamnogalacturonan I lyase beta-sheet" evidence="3">
    <location>
        <begin position="26"/>
        <end position="112"/>
    </location>
</feature>
<reference evidence="5" key="1">
    <citation type="journal article" date="2023" name="Mol. Phylogenet. Evol.">
        <title>Genome-scale phylogeny and comparative genomics of the fungal order Sordariales.</title>
        <authorList>
            <person name="Hensen N."/>
            <person name="Bonometti L."/>
            <person name="Westerberg I."/>
            <person name="Brannstrom I.O."/>
            <person name="Guillou S."/>
            <person name="Cros-Aarteil S."/>
            <person name="Calhoun S."/>
            <person name="Haridas S."/>
            <person name="Kuo A."/>
            <person name="Mondo S."/>
            <person name="Pangilinan J."/>
            <person name="Riley R."/>
            <person name="LaButti K."/>
            <person name="Andreopoulos B."/>
            <person name="Lipzen A."/>
            <person name="Chen C."/>
            <person name="Yan M."/>
            <person name="Daum C."/>
            <person name="Ng V."/>
            <person name="Clum A."/>
            <person name="Steindorff A."/>
            <person name="Ohm R.A."/>
            <person name="Martin F."/>
            <person name="Silar P."/>
            <person name="Natvig D.O."/>
            <person name="Lalanne C."/>
            <person name="Gautier V."/>
            <person name="Ament-Velasquez S.L."/>
            <person name="Kruys A."/>
            <person name="Hutchinson M.I."/>
            <person name="Powell A.J."/>
            <person name="Barry K."/>
            <person name="Miller A.N."/>
            <person name="Grigoriev I.V."/>
            <person name="Debuchy R."/>
            <person name="Gladieux P."/>
            <person name="Hiltunen Thoren M."/>
            <person name="Johannesson H."/>
        </authorList>
    </citation>
    <scope>NUCLEOTIDE SEQUENCE</scope>
    <source>
        <strain evidence="5">CBS 757.83</strain>
    </source>
</reference>
<feature type="domain" description="Rhamnogalacturonan lyase family 11 C-terminal" evidence="4">
    <location>
        <begin position="501"/>
        <end position="564"/>
    </location>
</feature>
<feature type="signal peptide" evidence="2">
    <location>
        <begin position="1"/>
        <end position="23"/>
    </location>
</feature>
<dbReference type="InterPro" id="IPR028994">
    <property type="entry name" value="Integrin_alpha_N"/>
</dbReference>
<dbReference type="Pfam" id="PF18370">
    <property type="entry name" value="RGI_lyase"/>
    <property type="match status" value="1"/>
</dbReference>
<evidence type="ECO:0000256" key="1">
    <source>
        <dbReference type="SAM" id="MobiDB-lite"/>
    </source>
</evidence>
<dbReference type="PROSITE" id="PS51257">
    <property type="entry name" value="PROKAR_LIPOPROTEIN"/>
    <property type="match status" value="1"/>
</dbReference>
<name>A0AAN6SX97_9PEZI</name>
<protein>
    <submittedName>
        <fullName evidence="5">Polysaccharide lyase family 11 protein</fullName>
    </submittedName>
</protein>
<keyword evidence="2" id="KW-0732">Signal</keyword>
<feature type="chain" id="PRO_5042975053" evidence="2">
    <location>
        <begin position="24"/>
        <end position="607"/>
    </location>
</feature>
<evidence type="ECO:0000256" key="2">
    <source>
        <dbReference type="SAM" id="SignalP"/>
    </source>
</evidence>
<keyword evidence="5" id="KW-0456">Lyase</keyword>
<comment type="caution">
    <text evidence="5">The sequence shown here is derived from an EMBL/GenBank/DDBJ whole genome shotgun (WGS) entry which is preliminary data.</text>
</comment>
<dbReference type="Pfam" id="PF21348">
    <property type="entry name" value="RGL11_C"/>
    <property type="match status" value="2"/>
</dbReference>
<sequence>MRFSGILGTAIAAAACLAPLASAQRPMERLGRGVVAVRSSARDVFVSWRLLGLDPDNIAFNLYRAANSGAPVKLNGSPLTGGTNFVDSTANLAQPNTYSVHPVINGQEEAAGGAFTLPANEATEPVVRVPLQGGGTGPIKFVWVGDLDGDGEYDYVLDRQTSPQLLEAYRNDSTFLWRVNMGPNSQQQNNISPGSSANNLGHNDGVTVYDFDSDGYAEVAVRIANGVTFGNGQRFTHSNDNEQFIAILDGRTGALRARAQIPTVYIGDGPLAARFGVGYLDGQRPSLVAYLKNRQSNGAFNLLMAAWNFDGSSLTQQWKWRRDNQDAPDGHNTRIIDVDGDGRDEIHEIGFTLNGDGRVRYLLGPQGIVHGDRFHIAKMDPTRLGLQGFAVQQGNPSGLLEYYYDATRGTIIWRHQGAPGDVGRGMVGDIDPTRPGMESWSFFGLYNAPSNQLLVSDTSNAPWPHLGLFWDGDILMELYNDGKTEKWSWEVPVGERRSPQAEVILVGPNNDELVIFTTDRPTSIRLYTLAHNPAYRNSMTLKGYVQSHHVDYFIGQDMAKPPRPNIRYVGSSSPSPTPTPTTTTSLRWRWLDGADSLRSTMDMPAPE</sequence>
<evidence type="ECO:0000313" key="6">
    <source>
        <dbReference type="Proteomes" id="UP001305647"/>
    </source>
</evidence>
<proteinExistence type="predicted"/>
<dbReference type="Proteomes" id="UP001305647">
    <property type="component" value="Unassembled WGS sequence"/>
</dbReference>
<reference evidence="5" key="2">
    <citation type="submission" date="2023-05" db="EMBL/GenBank/DDBJ databases">
        <authorList>
            <consortium name="Lawrence Berkeley National Laboratory"/>
            <person name="Steindorff A."/>
            <person name="Hensen N."/>
            <person name="Bonometti L."/>
            <person name="Westerberg I."/>
            <person name="Brannstrom I.O."/>
            <person name="Guillou S."/>
            <person name="Cros-Aarteil S."/>
            <person name="Calhoun S."/>
            <person name="Haridas S."/>
            <person name="Kuo A."/>
            <person name="Mondo S."/>
            <person name="Pangilinan J."/>
            <person name="Riley R."/>
            <person name="Labutti K."/>
            <person name="Andreopoulos B."/>
            <person name="Lipzen A."/>
            <person name="Chen C."/>
            <person name="Yanf M."/>
            <person name="Daum C."/>
            <person name="Ng V."/>
            <person name="Clum A."/>
            <person name="Ohm R."/>
            <person name="Martin F."/>
            <person name="Silar P."/>
            <person name="Natvig D."/>
            <person name="Lalanne C."/>
            <person name="Gautier V."/>
            <person name="Ament-Velasquez S.L."/>
            <person name="Kruys A."/>
            <person name="Hutchinson M.I."/>
            <person name="Powell A.J."/>
            <person name="Barry K."/>
            <person name="Miller A.N."/>
            <person name="Grigoriev I.V."/>
            <person name="Debuchy R."/>
            <person name="Gladieux P."/>
            <person name="Thoren M.H."/>
            <person name="Johannesson H."/>
        </authorList>
    </citation>
    <scope>NUCLEOTIDE SEQUENCE</scope>
    <source>
        <strain evidence="5">CBS 757.83</strain>
    </source>
</reference>
<dbReference type="GO" id="GO:0016829">
    <property type="term" value="F:lyase activity"/>
    <property type="evidence" value="ECO:0007669"/>
    <property type="project" value="UniProtKB-KW"/>
</dbReference>
<keyword evidence="6" id="KW-1185">Reference proteome</keyword>
<dbReference type="EMBL" id="MU863727">
    <property type="protein sequence ID" value="KAK4096237.1"/>
    <property type="molecule type" value="Genomic_DNA"/>
</dbReference>
<dbReference type="Gene3D" id="2.60.40.10">
    <property type="entry name" value="Immunoglobulins"/>
    <property type="match status" value="1"/>
</dbReference>
<dbReference type="PANTHER" id="PTHR43118:SF1">
    <property type="entry name" value="RHAMNOGALACTURONAN LYASE (EUROFUNG)"/>
    <property type="match status" value="1"/>
</dbReference>
<feature type="region of interest" description="Disordered" evidence="1">
    <location>
        <begin position="563"/>
        <end position="585"/>
    </location>
</feature>
<dbReference type="AlphaFoldDB" id="A0AAN6SX97"/>
<dbReference type="InterPro" id="IPR041624">
    <property type="entry name" value="RGI_lyase"/>
</dbReference>
<accession>A0AAN6SX97</accession>
<gene>
    <name evidence="5" type="ORF">N658DRAFT_527889</name>
</gene>
<evidence type="ECO:0000259" key="4">
    <source>
        <dbReference type="Pfam" id="PF21348"/>
    </source>
</evidence>
<organism evidence="5 6">
    <name type="scientific">Parathielavia hyrcaniae</name>
    <dbReference type="NCBI Taxonomy" id="113614"/>
    <lineage>
        <taxon>Eukaryota</taxon>
        <taxon>Fungi</taxon>
        <taxon>Dikarya</taxon>
        <taxon>Ascomycota</taxon>
        <taxon>Pezizomycotina</taxon>
        <taxon>Sordariomycetes</taxon>
        <taxon>Sordariomycetidae</taxon>
        <taxon>Sordariales</taxon>
        <taxon>Chaetomiaceae</taxon>
        <taxon>Parathielavia</taxon>
    </lineage>
</organism>
<evidence type="ECO:0000259" key="3">
    <source>
        <dbReference type="Pfam" id="PF18370"/>
    </source>
</evidence>
<evidence type="ECO:0000313" key="5">
    <source>
        <dbReference type="EMBL" id="KAK4096237.1"/>
    </source>
</evidence>
<dbReference type="SUPFAM" id="SSF69318">
    <property type="entry name" value="Integrin alpha N-terminal domain"/>
    <property type="match status" value="1"/>
</dbReference>